<dbReference type="RefSeq" id="WP_141845339.1">
    <property type="nucleotide sequence ID" value="NZ_VFPM01000003.1"/>
</dbReference>
<evidence type="ECO:0008006" key="3">
    <source>
        <dbReference type="Google" id="ProtNLM"/>
    </source>
</evidence>
<reference evidence="1 2" key="1">
    <citation type="submission" date="2019-06" db="EMBL/GenBank/DDBJ databases">
        <title>Genome sequencing of plant associated microbes to promote plant fitness in Sorghum bicolor and Oryza sativa.</title>
        <authorList>
            <person name="Coleman-Derr D."/>
        </authorList>
    </citation>
    <scope>NUCLEOTIDE SEQUENCE [LARGE SCALE GENOMIC DNA]</scope>
    <source>
        <strain evidence="1 2">KV-663</strain>
    </source>
</reference>
<keyword evidence="2" id="KW-1185">Reference proteome</keyword>
<organism evidence="1 2">
    <name type="scientific">Humibacillus xanthopallidus</name>
    <dbReference type="NCBI Taxonomy" id="412689"/>
    <lineage>
        <taxon>Bacteria</taxon>
        <taxon>Bacillati</taxon>
        <taxon>Actinomycetota</taxon>
        <taxon>Actinomycetes</taxon>
        <taxon>Micrococcales</taxon>
        <taxon>Intrasporangiaceae</taxon>
        <taxon>Humibacillus</taxon>
    </lineage>
</organism>
<dbReference type="Proteomes" id="UP000316747">
    <property type="component" value="Unassembled WGS sequence"/>
</dbReference>
<accession>A0A543HHY6</accession>
<evidence type="ECO:0000313" key="1">
    <source>
        <dbReference type="EMBL" id="TQM57938.1"/>
    </source>
</evidence>
<proteinExistence type="predicted"/>
<evidence type="ECO:0000313" key="2">
    <source>
        <dbReference type="Proteomes" id="UP000316747"/>
    </source>
</evidence>
<protein>
    <recommendedName>
        <fullName evidence="3">Ferritin-like metal-binding protein YciE</fullName>
    </recommendedName>
</protein>
<name>A0A543HHY6_9MICO</name>
<dbReference type="OrthoDB" id="669978at2"/>
<dbReference type="EMBL" id="VFPM01000003">
    <property type="protein sequence ID" value="TQM57938.1"/>
    <property type="molecule type" value="Genomic_DNA"/>
</dbReference>
<sequence length="160" mass="18150">MKIGVVLRDLHHDEVELARALLRMADKHRADHEFFHLGHDLAAWSMRHVREIAAMAVRFGEQLDPEPADSAPVVDSARRWLSERGGRSAEVELVMVRDLRELYLRASSVLTDWEMIGQAAQAIVDDELLELAQRCQAETKRQATWANSKIKESSTQALVV</sequence>
<dbReference type="AlphaFoldDB" id="A0A543HHY6"/>
<gene>
    <name evidence="1" type="ORF">FBY41_3290</name>
</gene>
<comment type="caution">
    <text evidence="1">The sequence shown here is derived from an EMBL/GenBank/DDBJ whole genome shotgun (WGS) entry which is preliminary data.</text>
</comment>